<dbReference type="EMBL" id="SUNJ01008750">
    <property type="protein sequence ID" value="TPP60970.1"/>
    <property type="molecule type" value="Genomic_DNA"/>
</dbReference>
<keyword evidence="11" id="KW-1185">Reference proteome</keyword>
<keyword evidence="3 8" id="KW-1133">Transmembrane helix</keyword>
<keyword evidence="5 8" id="KW-0472">Membrane</keyword>
<dbReference type="Gene3D" id="1.20.1070.10">
    <property type="entry name" value="Rhodopsin 7-helix transmembrane proteins"/>
    <property type="match status" value="1"/>
</dbReference>
<keyword evidence="7" id="KW-0807">Transducer</keyword>
<dbReference type="InterPro" id="IPR000276">
    <property type="entry name" value="GPCR_Rhodpsn"/>
</dbReference>
<comment type="subcellular location">
    <subcellularLocation>
        <location evidence="1">Membrane</location>
        <topology evidence="1">Multi-pass membrane protein</topology>
    </subcellularLocation>
</comment>
<gene>
    <name evidence="10" type="ORF">FGIG_11493</name>
</gene>
<keyword evidence="9" id="KW-0732">Signal</keyword>
<dbReference type="STRING" id="46835.A0A504YT85"/>
<dbReference type="PANTHER" id="PTHR24248">
    <property type="entry name" value="ADRENERGIC RECEPTOR-RELATED G-PROTEIN COUPLED RECEPTOR"/>
    <property type="match status" value="1"/>
</dbReference>
<keyword evidence="4" id="KW-0297">G-protein coupled receptor</keyword>
<feature type="chain" id="PRO_5021384229" evidence="9">
    <location>
        <begin position="16"/>
        <end position="112"/>
    </location>
</feature>
<name>A0A504YT85_FASGI</name>
<dbReference type="Pfam" id="PF00001">
    <property type="entry name" value="7tm_1"/>
    <property type="match status" value="1"/>
</dbReference>
<sequence length="112" mass="13300">MRLALMHHFVMVTWSFGRDGVIPVMQFDVLCSSCIPFEFRLRHAIERFWATENPISYASQKTRRRCTIMLVSVWICSITISFPAVAWWRRTDDYHDDGPNEWSFRLTIRALT</sequence>
<proteinExistence type="predicted"/>
<evidence type="ECO:0000256" key="2">
    <source>
        <dbReference type="ARBA" id="ARBA00022692"/>
    </source>
</evidence>
<dbReference type="GO" id="GO:0043410">
    <property type="term" value="P:positive regulation of MAPK cascade"/>
    <property type="evidence" value="ECO:0007669"/>
    <property type="project" value="TreeGrafter"/>
</dbReference>
<evidence type="ECO:0000313" key="11">
    <source>
        <dbReference type="Proteomes" id="UP000316759"/>
    </source>
</evidence>
<evidence type="ECO:0000256" key="4">
    <source>
        <dbReference type="ARBA" id="ARBA00023040"/>
    </source>
</evidence>
<protein>
    <submittedName>
        <fullName evidence="10">Uncharacterized protein</fullName>
    </submittedName>
</protein>
<feature type="transmembrane region" description="Helical" evidence="8">
    <location>
        <begin position="68"/>
        <end position="88"/>
    </location>
</feature>
<evidence type="ECO:0000256" key="6">
    <source>
        <dbReference type="ARBA" id="ARBA00023170"/>
    </source>
</evidence>
<dbReference type="GO" id="GO:0005886">
    <property type="term" value="C:plasma membrane"/>
    <property type="evidence" value="ECO:0007669"/>
    <property type="project" value="TreeGrafter"/>
</dbReference>
<evidence type="ECO:0000313" key="10">
    <source>
        <dbReference type="EMBL" id="TPP60970.1"/>
    </source>
</evidence>
<dbReference type="OrthoDB" id="5980076at2759"/>
<reference evidence="10 11" key="1">
    <citation type="submission" date="2019-04" db="EMBL/GenBank/DDBJ databases">
        <title>Annotation for the trematode Fasciola gigantica.</title>
        <authorList>
            <person name="Choi Y.-J."/>
        </authorList>
    </citation>
    <scope>NUCLEOTIDE SEQUENCE [LARGE SCALE GENOMIC DNA]</scope>
    <source>
        <strain evidence="10">Uganda_cow_1</strain>
    </source>
</reference>
<dbReference type="GO" id="GO:0004930">
    <property type="term" value="F:G protein-coupled receptor activity"/>
    <property type="evidence" value="ECO:0007669"/>
    <property type="project" value="UniProtKB-KW"/>
</dbReference>
<organism evidence="10 11">
    <name type="scientific">Fasciola gigantica</name>
    <name type="common">Giant liver fluke</name>
    <dbReference type="NCBI Taxonomy" id="46835"/>
    <lineage>
        <taxon>Eukaryota</taxon>
        <taxon>Metazoa</taxon>
        <taxon>Spiralia</taxon>
        <taxon>Lophotrochozoa</taxon>
        <taxon>Platyhelminthes</taxon>
        <taxon>Trematoda</taxon>
        <taxon>Digenea</taxon>
        <taxon>Plagiorchiida</taxon>
        <taxon>Echinostomata</taxon>
        <taxon>Echinostomatoidea</taxon>
        <taxon>Fasciolidae</taxon>
        <taxon>Fasciola</taxon>
    </lineage>
</organism>
<feature type="signal peptide" evidence="9">
    <location>
        <begin position="1"/>
        <end position="15"/>
    </location>
</feature>
<dbReference type="AlphaFoldDB" id="A0A504YT85"/>
<comment type="caution">
    <text evidence="10">The sequence shown here is derived from an EMBL/GenBank/DDBJ whole genome shotgun (WGS) entry which is preliminary data.</text>
</comment>
<dbReference type="GO" id="GO:0071880">
    <property type="term" value="P:adenylate cyclase-activating adrenergic receptor signaling pathway"/>
    <property type="evidence" value="ECO:0007669"/>
    <property type="project" value="TreeGrafter"/>
</dbReference>
<evidence type="ECO:0000256" key="8">
    <source>
        <dbReference type="SAM" id="Phobius"/>
    </source>
</evidence>
<dbReference type="Proteomes" id="UP000316759">
    <property type="component" value="Unassembled WGS sequence"/>
</dbReference>
<keyword evidence="6" id="KW-0675">Receptor</keyword>
<dbReference type="PANTHER" id="PTHR24248:SF185">
    <property type="entry name" value="DOPAMINE RECEPTOR 2"/>
    <property type="match status" value="1"/>
</dbReference>
<evidence type="ECO:0000256" key="1">
    <source>
        <dbReference type="ARBA" id="ARBA00004141"/>
    </source>
</evidence>
<evidence type="ECO:0000256" key="7">
    <source>
        <dbReference type="ARBA" id="ARBA00023224"/>
    </source>
</evidence>
<evidence type="ECO:0000256" key="3">
    <source>
        <dbReference type="ARBA" id="ARBA00022989"/>
    </source>
</evidence>
<evidence type="ECO:0000256" key="5">
    <source>
        <dbReference type="ARBA" id="ARBA00023136"/>
    </source>
</evidence>
<evidence type="ECO:0000256" key="9">
    <source>
        <dbReference type="SAM" id="SignalP"/>
    </source>
</evidence>
<dbReference type="SUPFAM" id="SSF81321">
    <property type="entry name" value="Family A G protein-coupled receptor-like"/>
    <property type="match status" value="1"/>
</dbReference>
<accession>A0A504YT85</accession>
<keyword evidence="2 8" id="KW-0812">Transmembrane</keyword>